<accession>A0A1G8SB70</accession>
<dbReference type="Proteomes" id="UP000199225">
    <property type="component" value="Unassembled WGS sequence"/>
</dbReference>
<sequence length="157" mass="18394">MALISECENYRYWLERSWEQEGSKEEELLFVLLNPSTADDKTDDPTIRKLRGFTSRWGYRKFKVVNLYALRSSKPDVLKADHSPVGAENDYWLKRLLGEHRTIVCAWGNHADKRRVQYFRGLADELGVSLLCLGKTKQGQPRHPLYLPYDQKLETYV</sequence>
<evidence type="ECO:0000313" key="2">
    <source>
        <dbReference type="Proteomes" id="UP000199225"/>
    </source>
</evidence>
<dbReference type="AlphaFoldDB" id="A0A1G8SB70"/>
<dbReference type="InterPro" id="IPR012441">
    <property type="entry name" value="DUF1643"/>
</dbReference>
<dbReference type="EMBL" id="FNEV01000003">
    <property type="protein sequence ID" value="SDJ26441.1"/>
    <property type="molecule type" value="Genomic_DNA"/>
</dbReference>
<reference evidence="2" key="1">
    <citation type="submission" date="2016-10" db="EMBL/GenBank/DDBJ databases">
        <authorList>
            <person name="Varghese N."/>
            <person name="Submissions S."/>
        </authorList>
    </citation>
    <scope>NUCLEOTIDE SEQUENCE [LARGE SCALE GENOMIC DNA]</scope>
    <source>
        <strain evidence="2">DSM 4771</strain>
    </source>
</reference>
<dbReference type="STRING" id="86666.SAMN04490247_1357"/>
<evidence type="ECO:0000313" key="1">
    <source>
        <dbReference type="EMBL" id="SDJ26441.1"/>
    </source>
</evidence>
<dbReference type="Pfam" id="PF07799">
    <property type="entry name" value="DUF1643"/>
    <property type="match status" value="1"/>
</dbReference>
<evidence type="ECO:0008006" key="3">
    <source>
        <dbReference type="Google" id="ProtNLM"/>
    </source>
</evidence>
<dbReference type="RefSeq" id="WP_093193111.1">
    <property type="nucleotide sequence ID" value="NZ_FNEV01000003.1"/>
</dbReference>
<proteinExistence type="predicted"/>
<organism evidence="1 2">
    <name type="scientific">Salimicrobium halophilum</name>
    <dbReference type="NCBI Taxonomy" id="86666"/>
    <lineage>
        <taxon>Bacteria</taxon>
        <taxon>Bacillati</taxon>
        <taxon>Bacillota</taxon>
        <taxon>Bacilli</taxon>
        <taxon>Bacillales</taxon>
        <taxon>Bacillaceae</taxon>
        <taxon>Salimicrobium</taxon>
    </lineage>
</organism>
<dbReference type="OrthoDB" id="9807577at2"/>
<protein>
    <recommendedName>
        <fullName evidence="3">DUF1643 domain-containing protein</fullName>
    </recommendedName>
</protein>
<name>A0A1G8SB70_9BACI</name>
<gene>
    <name evidence="1" type="ORF">SAMN04490247_1357</name>
</gene>
<keyword evidence="2" id="KW-1185">Reference proteome</keyword>